<dbReference type="SUPFAM" id="SSF51246">
    <property type="entry name" value="Rudiment single hybrid motif"/>
    <property type="match status" value="1"/>
</dbReference>
<dbReference type="Pfam" id="PF02626">
    <property type="entry name" value="CT_A_B"/>
    <property type="match status" value="1"/>
</dbReference>
<evidence type="ECO:0000313" key="18">
    <source>
        <dbReference type="Proteomes" id="UP000239687"/>
    </source>
</evidence>
<dbReference type="GO" id="GO:0016787">
    <property type="term" value="F:hydrolase activity"/>
    <property type="evidence" value="ECO:0007669"/>
    <property type="project" value="UniProtKB-KW"/>
</dbReference>
<dbReference type="Gene3D" id="3.30.1360.40">
    <property type="match status" value="1"/>
</dbReference>
<dbReference type="InterPro" id="IPR029000">
    <property type="entry name" value="Cyclophilin-like_dom_sf"/>
</dbReference>
<dbReference type="FunFam" id="3.40.50.20:FF:000010">
    <property type="entry name" value="Propionyl-CoA carboxylase subunit alpha"/>
    <property type="match status" value="1"/>
</dbReference>
<dbReference type="SUPFAM" id="SSF51230">
    <property type="entry name" value="Single hybrid motif"/>
    <property type="match status" value="1"/>
</dbReference>
<dbReference type="CDD" id="cd06850">
    <property type="entry name" value="biotinyl_domain"/>
    <property type="match status" value="1"/>
</dbReference>
<name>A0A2S8H6A8_9PSED</name>
<feature type="domain" description="ATP-grasp" evidence="15">
    <location>
        <begin position="120"/>
        <end position="317"/>
    </location>
</feature>
<comment type="subunit">
    <text evidence="4">Acetyl-CoA carboxylase is a heterohexamer of biotin carboxyl carrier protein, biotin carboxylase and the two subunits of carboxyl transferase in a 2:2 complex.</text>
</comment>
<dbReference type="Pfam" id="PF02786">
    <property type="entry name" value="CPSase_L_D2"/>
    <property type="match status" value="1"/>
</dbReference>
<dbReference type="Pfam" id="PF02785">
    <property type="entry name" value="Biotin_carb_C"/>
    <property type="match status" value="1"/>
</dbReference>
<dbReference type="Proteomes" id="UP000239687">
    <property type="component" value="Unassembled WGS sequence"/>
</dbReference>
<evidence type="ECO:0000256" key="1">
    <source>
        <dbReference type="ARBA" id="ARBA00001953"/>
    </source>
</evidence>
<dbReference type="PANTHER" id="PTHR18866:SF128">
    <property type="entry name" value="UREA AMIDOLYASE"/>
    <property type="match status" value="1"/>
</dbReference>
<evidence type="ECO:0000256" key="8">
    <source>
        <dbReference type="ARBA" id="ARBA00022801"/>
    </source>
</evidence>
<dbReference type="PROSITE" id="PS50979">
    <property type="entry name" value="BC"/>
    <property type="match status" value="1"/>
</dbReference>
<evidence type="ECO:0000256" key="3">
    <source>
        <dbReference type="ARBA" id="ARBA00004956"/>
    </source>
</evidence>
<evidence type="ECO:0000256" key="11">
    <source>
        <dbReference type="ARBA" id="ARBA00033786"/>
    </source>
</evidence>
<dbReference type="InterPro" id="IPR003778">
    <property type="entry name" value="CT_A_B"/>
</dbReference>
<dbReference type="SMART" id="SM00878">
    <property type="entry name" value="Biotin_carb_C"/>
    <property type="match status" value="1"/>
</dbReference>
<dbReference type="RefSeq" id="WP_105348133.1">
    <property type="nucleotide sequence ID" value="NZ_PUIN01000020.1"/>
</dbReference>
<dbReference type="PROSITE" id="PS00866">
    <property type="entry name" value="CPSASE_1"/>
    <property type="match status" value="1"/>
</dbReference>
<sequence>MFEKVLIANRGAIACRILRTLRELQVKGVAVYSEADAASLHILHADEAHSLGEGAAAGTYLAVDKILAIAKATGATAIHPGYGFLSENAAFAEACEAADIAFIGPTPEQLRVFGLKHTARALAKQHGVPMLEGTELLDSLDAALTAGEQVGYPVMLKSTAGGGGIGMRVCRSAAELSESFEAVKRLGQNNFSDAGVFIEKYIQRARHLEVQVFGDGQGEVIALGVRDCSVQRRNQKVLEETPAPNLPDGMAEALCLAAIKLAKAVNYRSAGTVEFVFDSDAQRFYFLEVNTRLQVEHGVTEQVWGVDLVRWMVELAAGDLPPLNALSQGLKADGHAIQARLYAEDPGRDFQPSPGLLTAVNFPVADGKHLRIDTWVEAGCEIPPYFDPMIAKLIRWAPTREEARVDLHQALGDSLLYGVETNRDYLRQILLDTPFASGQPWTRCLEGLVYQANTFEVLSAGTQTSVQDYPGRLGYWAVGVPPSGPMDSRAMRLGNLLLGNDEGAAALEITMTGPMLRFNCDAVVAVTGAQIPLTLNGEAAPMNTALLVPAGATLHLGTIAGAGARSYLCLRGGLQVPDYLGSKSTFTLGQFGGHGGRALRAGDVLHVPALIDRSAGVQLPEEQVTELPAVRQIRVIYGPHGAPEYFTEHYIGTFFATQWEVHFNSSRTGVRLIGPKPEWVRADGGEAGLHPSNIHDNPYAIGAVDFTGDMPVILGPDGPSLGGFVCPVTVIEADLWQLGQLKAGDKVQFLPVDLKTARSLTMQNHCGEGACRNAASPRSTAKQSPISQLDTSDAARLQVLGALRDPTGASPLATGNVFPQGVVSPVVLDIGQDDTRLVARLSGDTHLLLEIGAPELDLVLRFRAHALMQALESKHLQGVIDLTPGIRSLQVHYQPEQLPLADLLGIVAGEWDAVCAAQDLQVPSRIVHLPLSWDDPACQLAIEKYMTTVRKDAPWCPSNLEFIRRINDLLNLDEVQRTVFDASYLVMGLGDVYLGAPVATPLDPRHRLVTTKYNPARTWTAENSVGIGGAYMCVYGMEGPGGYQFVGRTLQMWNRYREVAAFDGKPWLLRFFDQIRFYPVSADELLRIRRDFPLGRFALNIEHSQLNLADYQAFLAKEANSIATFRDQQKGAFNAERERWIASGQAHFDSEEPAPQVTEEALLADGQQSIDSHIAGNLWQVQVEVGSQVVAGDVLVILESMKMEIPLLAPMAGVVREIRVQPGSPVRAGQRVVVLELD</sequence>
<reference evidence="17 18" key="1">
    <citation type="submission" date="2018-02" db="EMBL/GenBank/DDBJ databases">
        <title>Draft genome sequencing of Pseudomonas frederiksbergensis 11-D3.</title>
        <authorList>
            <person name="Zheng B.-X."/>
        </authorList>
    </citation>
    <scope>NUCLEOTIDE SEQUENCE [LARGE SCALE GENOMIC DNA]</scope>
    <source>
        <strain evidence="17 18">11-D3</strain>
    </source>
</reference>
<dbReference type="GO" id="GO:0046872">
    <property type="term" value="F:metal ion binding"/>
    <property type="evidence" value="ECO:0007669"/>
    <property type="project" value="InterPro"/>
</dbReference>
<dbReference type="GO" id="GO:0004075">
    <property type="term" value="F:biotin carboxylase activity"/>
    <property type="evidence" value="ECO:0007669"/>
    <property type="project" value="UniProtKB-EC"/>
</dbReference>
<dbReference type="PROSITE" id="PS00867">
    <property type="entry name" value="CPSASE_2"/>
    <property type="match status" value="1"/>
</dbReference>
<dbReference type="Pfam" id="PF00364">
    <property type="entry name" value="Biotin_lipoyl"/>
    <property type="match status" value="1"/>
</dbReference>
<evidence type="ECO:0000256" key="9">
    <source>
        <dbReference type="ARBA" id="ARBA00022840"/>
    </source>
</evidence>
<dbReference type="PROSITE" id="PS50968">
    <property type="entry name" value="BIOTINYL_LIPOYL"/>
    <property type="match status" value="1"/>
</dbReference>
<comment type="cofactor">
    <cofactor evidence="1">
        <name>biotin</name>
        <dbReference type="ChEBI" id="CHEBI:57586"/>
    </cofactor>
</comment>
<dbReference type="InterPro" id="IPR005482">
    <property type="entry name" value="Biotin_COase_C"/>
</dbReference>
<dbReference type="Pfam" id="PF00289">
    <property type="entry name" value="Biotin_carb_N"/>
    <property type="match status" value="1"/>
</dbReference>
<evidence type="ECO:0000256" key="7">
    <source>
        <dbReference type="ARBA" id="ARBA00022741"/>
    </source>
</evidence>
<evidence type="ECO:0000256" key="13">
    <source>
        <dbReference type="PROSITE-ProRule" id="PRU00409"/>
    </source>
</evidence>
<dbReference type="InterPro" id="IPR005481">
    <property type="entry name" value="BC-like_N"/>
</dbReference>
<dbReference type="NCBIfam" id="TIGR00724">
    <property type="entry name" value="urea_amlyse_rel"/>
    <property type="match status" value="1"/>
</dbReference>
<keyword evidence="6" id="KW-0436">Ligase</keyword>
<comment type="caution">
    <text evidence="17">The sequence shown here is derived from an EMBL/GenBank/DDBJ whole genome shotgun (WGS) entry which is preliminary data.</text>
</comment>
<dbReference type="GO" id="GO:0005524">
    <property type="term" value="F:ATP binding"/>
    <property type="evidence" value="ECO:0007669"/>
    <property type="project" value="UniProtKB-UniRule"/>
</dbReference>
<keyword evidence="9 13" id="KW-0067">ATP-binding</keyword>
<keyword evidence="8" id="KW-0378">Hydrolase</keyword>
<dbReference type="InterPro" id="IPR011764">
    <property type="entry name" value="Biotin_carboxylation_dom"/>
</dbReference>
<feature type="domain" description="Biotin carboxylation" evidence="16">
    <location>
        <begin position="1"/>
        <end position="450"/>
    </location>
</feature>
<keyword evidence="10" id="KW-0092">Biotin</keyword>
<dbReference type="NCBIfam" id="TIGR02712">
    <property type="entry name" value="urea_carbox"/>
    <property type="match status" value="1"/>
</dbReference>
<comment type="function">
    <text evidence="2">This protein is a component of the acetyl coenzyme A carboxylase complex; first, biotin carboxylase catalyzes the carboxylation of the carrier protein and then the transcarboxylase transfers the carboxyl group to form malonyl-CoA.</text>
</comment>
<dbReference type="SMART" id="SM00797">
    <property type="entry name" value="AHS2"/>
    <property type="match status" value="1"/>
</dbReference>
<dbReference type="EMBL" id="PUIN01000020">
    <property type="protein sequence ID" value="PQO97998.1"/>
    <property type="molecule type" value="Genomic_DNA"/>
</dbReference>
<evidence type="ECO:0000256" key="6">
    <source>
        <dbReference type="ARBA" id="ARBA00022598"/>
    </source>
</evidence>
<dbReference type="Gene3D" id="2.40.100.10">
    <property type="entry name" value="Cyclophilin-like"/>
    <property type="match status" value="2"/>
</dbReference>
<dbReference type="Pfam" id="PF02682">
    <property type="entry name" value="CT_C_D"/>
    <property type="match status" value="1"/>
</dbReference>
<keyword evidence="7 13" id="KW-0547">Nucleotide-binding</keyword>
<dbReference type="InterPro" id="IPR011053">
    <property type="entry name" value="Single_hybrid_motif"/>
</dbReference>
<evidence type="ECO:0000256" key="4">
    <source>
        <dbReference type="ARBA" id="ARBA00011750"/>
    </source>
</evidence>
<comment type="catalytic activity">
    <reaction evidence="12">
        <text>N(6)-biotinyl-L-lysyl-[protein] + hydrogencarbonate + ATP = N(6)-carboxybiotinyl-L-lysyl-[protein] + ADP + phosphate + H(+)</text>
        <dbReference type="Rhea" id="RHEA:13501"/>
        <dbReference type="Rhea" id="RHEA-COMP:10505"/>
        <dbReference type="Rhea" id="RHEA-COMP:10506"/>
        <dbReference type="ChEBI" id="CHEBI:15378"/>
        <dbReference type="ChEBI" id="CHEBI:17544"/>
        <dbReference type="ChEBI" id="CHEBI:30616"/>
        <dbReference type="ChEBI" id="CHEBI:43474"/>
        <dbReference type="ChEBI" id="CHEBI:83144"/>
        <dbReference type="ChEBI" id="CHEBI:83145"/>
        <dbReference type="ChEBI" id="CHEBI:456216"/>
        <dbReference type="EC" id="6.3.4.14"/>
    </reaction>
</comment>
<dbReference type="SUPFAM" id="SSF52440">
    <property type="entry name" value="PreATP-grasp domain"/>
    <property type="match status" value="1"/>
</dbReference>
<dbReference type="SUPFAM" id="SSF56059">
    <property type="entry name" value="Glutathione synthetase ATP-binding domain-like"/>
    <property type="match status" value="1"/>
</dbReference>
<comment type="pathway">
    <text evidence="3">Lipid metabolism; malonyl-CoA biosynthesis; malonyl-CoA from acetyl-CoA: step 1/1.</text>
</comment>
<organism evidence="17 18">
    <name type="scientific">Pseudomonas frederiksbergensis</name>
    <dbReference type="NCBI Taxonomy" id="104087"/>
    <lineage>
        <taxon>Bacteria</taxon>
        <taxon>Pseudomonadati</taxon>
        <taxon>Pseudomonadota</taxon>
        <taxon>Gammaproteobacteria</taxon>
        <taxon>Pseudomonadales</taxon>
        <taxon>Pseudomonadaceae</taxon>
        <taxon>Pseudomonas</taxon>
    </lineage>
</organism>
<dbReference type="AlphaFoldDB" id="A0A2S8H6A8"/>
<evidence type="ECO:0000259" key="15">
    <source>
        <dbReference type="PROSITE" id="PS50975"/>
    </source>
</evidence>
<dbReference type="SUPFAM" id="SSF160467">
    <property type="entry name" value="PH0987 N-terminal domain-like"/>
    <property type="match status" value="1"/>
</dbReference>
<dbReference type="InterPro" id="IPR011761">
    <property type="entry name" value="ATP-grasp"/>
</dbReference>
<evidence type="ECO:0000259" key="16">
    <source>
        <dbReference type="PROSITE" id="PS50979"/>
    </source>
</evidence>
<dbReference type="InterPro" id="IPR050856">
    <property type="entry name" value="Biotin_carboxylase_complex"/>
</dbReference>
<proteinExistence type="predicted"/>
<dbReference type="InterPro" id="IPR003833">
    <property type="entry name" value="CT_C_D"/>
</dbReference>
<evidence type="ECO:0000256" key="2">
    <source>
        <dbReference type="ARBA" id="ARBA00003761"/>
    </source>
</evidence>
<protein>
    <recommendedName>
        <fullName evidence="5">Biotin carboxylase</fullName>
    </recommendedName>
    <alternativeName>
        <fullName evidence="11">Acetyl-coenzyme A carboxylase biotin carboxylase subunit A</fullName>
    </alternativeName>
</protein>
<evidence type="ECO:0000313" key="17">
    <source>
        <dbReference type="EMBL" id="PQO97998.1"/>
    </source>
</evidence>
<dbReference type="InterPro" id="IPR005479">
    <property type="entry name" value="CPAse_ATP-bd"/>
</dbReference>
<evidence type="ECO:0000259" key="14">
    <source>
        <dbReference type="PROSITE" id="PS50968"/>
    </source>
</evidence>
<dbReference type="Gene3D" id="2.40.50.100">
    <property type="match status" value="1"/>
</dbReference>
<dbReference type="SMART" id="SM00796">
    <property type="entry name" value="AHS1"/>
    <property type="match status" value="1"/>
</dbReference>
<dbReference type="InterPro" id="IPR011054">
    <property type="entry name" value="Rudment_hybrid_motif"/>
</dbReference>
<evidence type="ECO:0000256" key="12">
    <source>
        <dbReference type="ARBA" id="ARBA00048600"/>
    </source>
</evidence>
<dbReference type="SUPFAM" id="SSF50891">
    <property type="entry name" value="Cyclophilin-like"/>
    <property type="match status" value="2"/>
</dbReference>
<dbReference type="Gene3D" id="3.30.470.20">
    <property type="entry name" value="ATP-grasp fold, B domain"/>
    <property type="match status" value="1"/>
</dbReference>
<dbReference type="InterPro" id="IPR016185">
    <property type="entry name" value="PreATP-grasp_dom_sf"/>
</dbReference>
<gene>
    <name evidence="17" type="primary">uca</name>
    <name evidence="17" type="ORF">C5612_28425</name>
</gene>
<dbReference type="InterPro" id="IPR000089">
    <property type="entry name" value="Biotin_lipoyl"/>
</dbReference>
<evidence type="ECO:0000256" key="10">
    <source>
        <dbReference type="ARBA" id="ARBA00023267"/>
    </source>
</evidence>
<feature type="domain" description="Lipoyl-binding" evidence="14">
    <location>
        <begin position="1158"/>
        <end position="1236"/>
    </location>
</feature>
<dbReference type="PROSITE" id="PS50975">
    <property type="entry name" value="ATP_GRASP"/>
    <property type="match status" value="1"/>
</dbReference>
<dbReference type="InterPro" id="IPR014084">
    <property type="entry name" value="Urea_COase"/>
</dbReference>
<evidence type="ECO:0000256" key="5">
    <source>
        <dbReference type="ARBA" id="ARBA00017242"/>
    </source>
</evidence>
<dbReference type="PANTHER" id="PTHR18866">
    <property type="entry name" value="CARBOXYLASE:PYRUVATE/ACETYL-COA/PROPIONYL-COA CARBOXYLASE"/>
    <property type="match status" value="1"/>
</dbReference>
<accession>A0A2S8H6A8</accession>